<feature type="compositionally biased region" description="Basic and acidic residues" evidence="6">
    <location>
        <begin position="405"/>
        <end position="419"/>
    </location>
</feature>
<dbReference type="Pfam" id="PF20684">
    <property type="entry name" value="Fung_rhodopsin"/>
    <property type="match status" value="1"/>
</dbReference>
<reference evidence="9" key="1">
    <citation type="submission" date="2018-08" db="EMBL/GenBank/DDBJ databases">
        <title>Draft genome sequence of azole-resistant Aspergillus thermomutatus (Neosartorya pseudofischeri) strain HMR AF 39, isolated from a human nasal aspirate.</title>
        <authorList>
            <person name="Parent-Michaud M."/>
            <person name="Dufresne P.J."/>
            <person name="Fournier E."/>
            <person name="Martineau C."/>
            <person name="Moreira S."/>
            <person name="Perkins V."/>
            <person name="De Repentigny L."/>
            <person name="Dufresne S.F."/>
        </authorList>
    </citation>
    <scope>NUCLEOTIDE SEQUENCE [LARGE SCALE GENOMIC DNA]</scope>
    <source>
        <strain evidence="9">HMR AF 39</strain>
    </source>
</reference>
<evidence type="ECO:0000256" key="2">
    <source>
        <dbReference type="ARBA" id="ARBA00022692"/>
    </source>
</evidence>
<comment type="subcellular location">
    <subcellularLocation>
        <location evidence="1">Membrane</location>
        <topology evidence="1">Multi-pass membrane protein</topology>
    </subcellularLocation>
</comment>
<dbReference type="AlphaFoldDB" id="A0A397GGI8"/>
<dbReference type="PANTHER" id="PTHR33048">
    <property type="entry name" value="PTH11-LIKE INTEGRAL MEMBRANE PROTEIN (AFU_ORTHOLOGUE AFUA_5G11245)"/>
    <property type="match status" value="1"/>
</dbReference>
<name>A0A397GGI8_ASPTH</name>
<dbReference type="InterPro" id="IPR049326">
    <property type="entry name" value="Rhodopsin_dom_fungi"/>
</dbReference>
<keyword evidence="2 7" id="KW-0812">Transmembrane</keyword>
<accession>A0A397GGI8</accession>
<evidence type="ECO:0000259" key="8">
    <source>
        <dbReference type="Pfam" id="PF20684"/>
    </source>
</evidence>
<feature type="region of interest" description="Disordered" evidence="6">
    <location>
        <begin position="353"/>
        <end position="419"/>
    </location>
</feature>
<proteinExistence type="inferred from homology"/>
<comment type="caution">
    <text evidence="9">The sequence shown here is derived from an EMBL/GenBank/DDBJ whole genome shotgun (WGS) entry which is preliminary data.</text>
</comment>
<feature type="compositionally biased region" description="Polar residues" evidence="6">
    <location>
        <begin position="353"/>
        <end position="381"/>
    </location>
</feature>
<feature type="transmembrane region" description="Helical" evidence="7">
    <location>
        <begin position="106"/>
        <end position="131"/>
    </location>
</feature>
<evidence type="ECO:0000313" key="10">
    <source>
        <dbReference type="Proteomes" id="UP000215305"/>
    </source>
</evidence>
<sequence>MRLPPAEVLATWPTPNYVDPLTRGNGALIVNIVCLSFAFVVTLLRLYTRLKITYSPGLDDVLIVIALGFAIAMCAITSLATVRYGWNRHMWDVPPTWLSTVSKLNLVFQILFSLSSSVTKLSLLCFCKRLLGAGSKGLYRTYNWCLIGAMAFVAISCALFLLFSIFQCNPIHAYWDLEPTYPYHCLNDGAIVFSASVINIFTDFLVTVLPMPLIWNLKLPTRQRIAVISIFGLGIVVNVAGSVRTVYVWKSMVASYDTTWLGWPVLLAASVEINMGLICASAPALRPLVGFFLPRLLQTSRNYASDTGRKSNKLFSSTGPSKASRIESRQYGIEGLSIVEPFEVMRTVEMETWTESRGSNRSATGDYDVSSSRTRVATPTTHFDLKNESTVYTSPGSHKSSASLNRDKPGSPFADEHLI</sequence>
<keyword evidence="10" id="KW-1185">Reference proteome</keyword>
<comment type="similarity">
    <text evidence="5">Belongs to the SAT4 family.</text>
</comment>
<feature type="transmembrane region" description="Helical" evidence="7">
    <location>
        <begin position="190"/>
        <end position="213"/>
    </location>
</feature>
<dbReference type="GeneID" id="38123400"/>
<gene>
    <name evidence="9" type="ORF">CDV56_101426</name>
</gene>
<feature type="compositionally biased region" description="Polar residues" evidence="6">
    <location>
        <begin position="388"/>
        <end position="404"/>
    </location>
</feature>
<dbReference type="InterPro" id="IPR052337">
    <property type="entry name" value="SAT4-like"/>
</dbReference>
<keyword evidence="3 7" id="KW-1133">Transmembrane helix</keyword>
<protein>
    <recommendedName>
        <fullName evidence="8">Rhodopsin domain-containing protein</fullName>
    </recommendedName>
</protein>
<evidence type="ECO:0000256" key="7">
    <source>
        <dbReference type="SAM" id="Phobius"/>
    </source>
</evidence>
<evidence type="ECO:0000256" key="6">
    <source>
        <dbReference type="SAM" id="MobiDB-lite"/>
    </source>
</evidence>
<evidence type="ECO:0000313" key="9">
    <source>
        <dbReference type="EMBL" id="RHZ48778.1"/>
    </source>
</evidence>
<feature type="transmembrane region" description="Helical" evidence="7">
    <location>
        <begin position="261"/>
        <end position="285"/>
    </location>
</feature>
<dbReference type="PANTHER" id="PTHR33048:SF129">
    <property type="entry name" value="INTEGRAL MEMBRANE PROTEIN-RELATED"/>
    <property type="match status" value="1"/>
</dbReference>
<dbReference type="STRING" id="41047.A0A397GGI8"/>
<evidence type="ECO:0000256" key="4">
    <source>
        <dbReference type="ARBA" id="ARBA00023136"/>
    </source>
</evidence>
<feature type="transmembrane region" description="Helical" evidence="7">
    <location>
        <begin position="225"/>
        <end position="249"/>
    </location>
</feature>
<dbReference type="Proteomes" id="UP000215305">
    <property type="component" value="Unassembled WGS sequence"/>
</dbReference>
<organism evidence="9 10">
    <name type="scientific">Aspergillus thermomutatus</name>
    <name type="common">Neosartorya pseudofischeri</name>
    <dbReference type="NCBI Taxonomy" id="41047"/>
    <lineage>
        <taxon>Eukaryota</taxon>
        <taxon>Fungi</taxon>
        <taxon>Dikarya</taxon>
        <taxon>Ascomycota</taxon>
        <taxon>Pezizomycotina</taxon>
        <taxon>Eurotiomycetes</taxon>
        <taxon>Eurotiomycetidae</taxon>
        <taxon>Eurotiales</taxon>
        <taxon>Aspergillaceae</taxon>
        <taxon>Aspergillus</taxon>
        <taxon>Aspergillus subgen. Fumigati</taxon>
    </lineage>
</organism>
<dbReference type="EMBL" id="NKHU02000190">
    <property type="protein sequence ID" value="RHZ48778.1"/>
    <property type="molecule type" value="Genomic_DNA"/>
</dbReference>
<evidence type="ECO:0000256" key="3">
    <source>
        <dbReference type="ARBA" id="ARBA00022989"/>
    </source>
</evidence>
<feature type="domain" description="Rhodopsin" evidence="8">
    <location>
        <begin position="44"/>
        <end position="289"/>
    </location>
</feature>
<dbReference type="RefSeq" id="XP_026612098.1">
    <property type="nucleotide sequence ID" value="XM_026755045.1"/>
</dbReference>
<feature type="transmembrane region" description="Helical" evidence="7">
    <location>
        <begin position="28"/>
        <end position="48"/>
    </location>
</feature>
<feature type="transmembrane region" description="Helical" evidence="7">
    <location>
        <begin position="60"/>
        <end position="86"/>
    </location>
</feature>
<keyword evidence="4 7" id="KW-0472">Membrane</keyword>
<dbReference type="OrthoDB" id="4525788at2759"/>
<dbReference type="GO" id="GO:0016020">
    <property type="term" value="C:membrane"/>
    <property type="evidence" value="ECO:0007669"/>
    <property type="project" value="UniProtKB-SubCell"/>
</dbReference>
<dbReference type="VEuPathDB" id="FungiDB:CDV56_101426"/>
<evidence type="ECO:0000256" key="1">
    <source>
        <dbReference type="ARBA" id="ARBA00004141"/>
    </source>
</evidence>
<feature type="transmembrane region" description="Helical" evidence="7">
    <location>
        <begin position="143"/>
        <end position="166"/>
    </location>
</feature>
<evidence type="ECO:0000256" key="5">
    <source>
        <dbReference type="ARBA" id="ARBA00038359"/>
    </source>
</evidence>